<dbReference type="Pfam" id="PF07690">
    <property type="entry name" value="MFS_1"/>
    <property type="match status" value="1"/>
</dbReference>
<feature type="transmembrane region" description="Helical" evidence="6">
    <location>
        <begin position="142"/>
        <end position="165"/>
    </location>
</feature>
<feature type="transmembrane region" description="Helical" evidence="6">
    <location>
        <begin position="235"/>
        <end position="259"/>
    </location>
</feature>
<organism evidence="8 9">
    <name type="scientific">Paenibacillus glycinis</name>
    <dbReference type="NCBI Taxonomy" id="2697035"/>
    <lineage>
        <taxon>Bacteria</taxon>
        <taxon>Bacillati</taxon>
        <taxon>Bacillota</taxon>
        <taxon>Bacilli</taxon>
        <taxon>Bacillales</taxon>
        <taxon>Paenibacillaceae</taxon>
        <taxon>Paenibacillus</taxon>
    </lineage>
</organism>
<keyword evidence="5 6" id="KW-0472">Membrane</keyword>
<feature type="transmembrane region" description="Helical" evidence="6">
    <location>
        <begin position="12"/>
        <end position="30"/>
    </location>
</feature>
<evidence type="ECO:0000313" key="9">
    <source>
        <dbReference type="Proteomes" id="UP000665561"/>
    </source>
</evidence>
<keyword evidence="2" id="KW-0813">Transport</keyword>
<dbReference type="RefSeq" id="WP_161742607.1">
    <property type="nucleotide sequence ID" value="NZ_JAAAMV010000003.1"/>
</dbReference>
<gene>
    <name evidence="8" type="ORF">GT019_08070</name>
</gene>
<comment type="subcellular location">
    <subcellularLocation>
        <location evidence="1">Cell membrane</location>
        <topology evidence="1">Multi-pass membrane protein</topology>
    </subcellularLocation>
</comment>
<accession>A0ABW9XMG4</accession>
<dbReference type="SUPFAM" id="SSF103473">
    <property type="entry name" value="MFS general substrate transporter"/>
    <property type="match status" value="1"/>
</dbReference>
<evidence type="ECO:0000256" key="1">
    <source>
        <dbReference type="ARBA" id="ARBA00004651"/>
    </source>
</evidence>
<dbReference type="PROSITE" id="PS50850">
    <property type="entry name" value="MFS"/>
    <property type="match status" value="1"/>
</dbReference>
<feature type="transmembrane region" description="Helical" evidence="6">
    <location>
        <begin position="390"/>
        <end position="409"/>
    </location>
</feature>
<feature type="transmembrane region" description="Helical" evidence="6">
    <location>
        <begin position="50"/>
        <end position="75"/>
    </location>
</feature>
<dbReference type="InterPro" id="IPR011701">
    <property type="entry name" value="MFS"/>
</dbReference>
<feature type="domain" description="Major facilitator superfamily (MFS) profile" evidence="7">
    <location>
        <begin position="15"/>
        <end position="416"/>
    </location>
</feature>
<evidence type="ECO:0000256" key="4">
    <source>
        <dbReference type="ARBA" id="ARBA00022989"/>
    </source>
</evidence>
<dbReference type="PANTHER" id="PTHR11360:SF290">
    <property type="entry name" value="MONOCARBOXYLATE MFS PERMEASE"/>
    <property type="match status" value="1"/>
</dbReference>
<proteinExistence type="predicted"/>
<evidence type="ECO:0000256" key="3">
    <source>
        <dbReference type="ARBA" id="ARBA00022692"/>
    </source>
</evidence>
<dbReference type="Proteomes" id="UP000665561">
    <property type="component" value="Unassembled WGS sequence"/>
</dbReference>
<name>A0ABW9XMG4_9BACL</name>
<feature type="transmembrane region" description="Helical" evidence="6">
    <location>
        <begin position="358"/>
        <end position="378"/>
    </location>
</feature>
<evidence type="ECO:0000256" key="2">
    <source>
        <dbReference type="ARBA" id="ARBA00022448"/>
    </source>
</evidence>
<dbReference type="Gene3D" id="1.20.1250.20">
    <property type="entry name" value="MFS general substrate transporter like domains"/>
    <property type="match status" value="2"/>
</dbReference>
<feature type="transmembrane region" description="Helical" evidence="6">
    <location>
        <begin position="171"/>
        <end position="191"/>
    </location>
</feature>
<dbReference type="InterPro" id="IPR020846">
    <property type="entry name" value="MFS_dom"/>
</dbReference>
<feature type="transmembrane region" description="Helical" evidence="6">
    <location>
        <begin position="82"/>
        <end position="103"/>
    </location>
</feature>
<feature type="transmembrane region" description="Helical" evidence="6">
    <location>
        <begin position="109"/>
        <end position="130"/>
    </location>
</feature>
<evidence type="ECO:0000256" key="5">
    <source>
        <dbReference type="ARBA" id="ARBA00023136"/>
    </source>
</evidence>
<feature type="transmembrane region" description="Helical" evidence="6">
    <location>
        <begin position="271"/>
        <end position="291"/>
    </location>
</feature>
<comment type="caution">
    <text evidence="8">The sequence shown here is derived from an EMBL/GenBank/DDBJ whole genome shotgun (WGS) entry which is preliminary data.</text>
</comment>
<sequence>MQPPAQTSKIHYGWVVVLVTFAALLVSAGIRSMPSIFMQPFEKDFGWERSGISGVISVGILLYGLVGPFSAALLAKFGIRRMMVVSLAVLAASLSLTPLMTALWQYELLWGLVSGLATGMMANVLGVTVANRWFVHRKGLVVGMLTASAATGQLLFLPLLAHITVNHGWKYAVYTAVAVVLVLLVVVAIFMRNHPSDVGAAAYGASDATKPEPFRGSIFLTPLLTLRDAMKNKTFWLLAVTFFFCGFSTNGLIGTHLIAACGDHGIEEVMAAGLLAFMGIFDLVGTTLSGWFTDRFDSRKLLFWYYGLRGLSLIFLPFALDTTPSMLVVFSVFYGLDWIATVPPTVKLATQEFGKDRASMVFGWVVVFHQIGASTAAYGAGLVRQMTGTYSTTFVTAGFICLLAALMALRIAKKAAALRTAA</sequence>
<protein>
    <submittedName>
        <fullName evidence="8">MFS transporter</fullName>
    </submittedName>
</protein>
<dbReference type="EMBL" id="JAAAMV010000003">
    <property type="protein sequence ID" value="NBD23824.1"/>
    <property type="molecule type" value="Genomic_DNA"/>
</dbReference>
<keyword evidence="9" id="KW-1185">Reference proteome</keyword>
<dbReference type="InterPro" id="IPR036259">
    <property type="entry name" value="MFS_trans_sf"/>
</dbReference>
<dbReference type="CDD" id="cd17355">
    <property type="entry name" value="MFS_YcxA_like"/>
    <property type="match status" value="1"/>
</dbReference>
<evidence type="ECO:0000256" key="6">
    <source>
        <dbReference type="SAM" id="Phobius"/>
    </source>
</evidence>
<evidence type="ECO:0000259" key="7">
    <source>
        <dbReference type="PROSITE" id="PS50850"/>
    </source>
</evidence>
<reference evidence="8 9" key="1">
    <citation type="submission" date="2020-01" db="EMBL/GenBank/DDBJ databases">
        <title>Paenibacillus soybeanensis sp. nov. isolated from the nodules of soybean (Glycine max(L.) Merr).</title>
        <authorList>
            <person name="Wang H."/>
        </authorList>
    </citation>
    <scope>NUCLEOTIDE SEQUENCE [LARGE SCALE GENOMIC DNA]</scope>
    <source>
        <strain evidence="8 9">T1</strain>
    </source>
</reference>
<evidence type="ECO:0000313" key="8">
    <source>
        <dbReference type="EMBL" id="NBD23824.1"/>
    </source>
</evidence>
<keyword evidence="3 6" id="KW-0812">Transmembrane</keyword>
<dbReference type="InterPro" id="IPR050327">
    <property type="entry name" value="Proton-linked_MCT"/>
</dbReference>
<keyword evidence="4 6" id="KW-1133">Transmembrane helix</keyword>
<dbReference type="PANTHER" id="PTHR11360">
    <property type="entry name" value="MONOCARBOXYLATE TRANSPORTER"/>
    <property type="match status" value="1"/>
</dbReference>